<dbReference type="PIRSF" id="PIRSF001430">
    <property type="entry name" value="tRNA_psdUrid_synth"/>
    <property type="match status" value="1"/>
</dbReference>
<dbReference type="PANTHER" id="PTHR11142">
    <property type="entry name" value="PSEUDOURIDYLATE SYNTHASE"/>
    <property type="match status" value="1"/>
</dbReference>
<protein>
    <submittedName>
        <fullName evidence="5">Unannotated protein</fullName>
    </submittedName>
</protein>
<dbReference type="Gene3D" id="3.30.70.580">
    <property type="entry name" value="Pseudouridine synthase I, catalytic domain, N-terminal subdomain"/>
    <property type="match status" value="1"/>
</dbReference>
<keyword evidence="3" id="KW-0413">Isomerase</keyword>
<dbReference type="GO" id="GO:0031119">
    <property type="term" value="P:tRNA pseudouridine synthesis"/>
    <property type="evidence" value="ECO:0007669"/>
    <property type="project" value="TreeGrafter"/>
</dbReference>
<keyword evidence="2" id="KW-0819">tRNA processing</keyword>
<name>A0A6J6QKF5_9ZZZZ</name>
<dbReference type="CDD" id="cd02570">
    <property type="entry name" value="PseudoU_synth_EcTruA"/>
    <property type="match status" value="1"/>
</dbReference>
<sequence length="265" mass="29568">MIRIRLDIAYDGRDFAGWARQRELRTVQGVLEQMIGNLVGAEVEITCAGRTDAGVHARGQVAHIDVSNWPVDLDTWRINRALPEDIRIQAIRVVPNEFDARFSALWRRYSYRVSDSPIGPAPLERGQVLQWGKALDLELMNSASGLLLGEHDFTAYCKMREGASAVRELLDLHAERVGSDIVITVTADAFCHSMVRSLIGALLPVGDGRKPVTWPFEMLNSGIRGATVMPPFPLVLEEVGYPPDSQLLDRQIQTKQRRTLSEPEA</sequence>
<dbReference type="GO" id="GO:0003723">
    <property type="term" value="F:RNA binding"/>
    <property type="evidence" value="ECO:0007669"/>
    <property type="project" value="InterPro"/>
</dbReference>
<dbReference type="InterPro" id="IPR020095">
    <property type="entry name" value="PsdUridine_synth_TruA_C"/>
</dbReference>
<feature type="domain" description="Pseudouridine synthase I TruA alpha/beta" evidence="4">
    <location>
        <begin position="146"/>
        <end position="242"/>
    </location>
</feature>
<dbReference type="InterPro" id="IPR020094">
    <property type="entry name" value="TruA/RsuA/RluB/E/F_N"/>
</dbReference>
<proteinExistence type="inferred from homology"/>
<evidence type="ECO:0000256" key="3">
    <source>
        <dbReference type="ARBA" id="ARBA00023235"/>
    </source>
</evidence>
<dbReference type="InterPro" id="IPR020103">
    <property type="entry name" value="PsdUridine_synth_cat_dom_sf"/>
</dbReference>
<dbReference type="InterPro" id="IPR020097">
    <property type="entry name" value="PsdUridine_synth_TruA_a/b_dom"/>
</dbReference>
<dbReference type="InterPro" id="IPR001406">
    <property type="entry name" value="PsdUridine_synth_TruA"/>
</dbReference>
<dbReference type="EMBL" id="CAEZXZ010000138">
    <property type="protein sequence ID" value="CAB4709358.1"/>
    <property type="molecule type" value="Genomic_DNA"/>
</dbReference>
<evidence type="ECO:0000259" key="4">
    <source>
        <dbReference type="Pfam" id="PF01416"/>
    </source>
</evidence>
<organism evidence="5">
    <name type="scientific">freshwater metagenome</name>
    <dbReference type="NCBI Taxonomy" id="449393"/>
    <lineage>
        <taxon>unclassified sequences</taxon>
        <taxon>metagenomes</taxon>
        <taxon>ecological metagenomes</taxon>
    </lineage>
</organism>
<dbReference type="SUPFAM" id="SSF55120">
    <property type="entry name" value="Pseudouridine synthase"/>
    <property type="match status" value="1"/>
</dbReference>
<dbReference type="FunFam" id="3.30.70.580:FF:000001">
    <property type="entry name" value="tRNA pseudouridine synthase A"/>
    <property type="match status" value="1"/>
</dbReference>
<dbReference type="PANTHER" id="PTHR11142:SF0">
    <property type="entry name" value="TRNA PSEUDOURIDINE SYNTHASE-LIKE 1"/>
    <property type="match status" value="1"/>
</dbReference>
<evidence type="ECO:0000256" key="1">
    <source>
        <dbReference type="ARBA" id="ARBA00009375"/>
    </source>
</evidence>
<dbReference type="AlphaFoldDB" id="A0A6J6QKF5"/>
<dbReference type="NCBIfam" id="TIGR00071">
    <property type="entry name" value="hisT_truA"/>
    <property type="match status" value="1"/>
</dbReference>
<dbReference type="GO" id="GO:0009982">
    <property type="term" value="F:pseudouridine synthase activity"/>
    <property type="evidence" value="ECO:0007669"/>
    <property type="project" value="InterPro"/>
</dbReference>
<feature type="domain" description="Pseudouridine synthase I TruA alpha/beta" evidence="4">
    <location>
        <begin position="9"/>
        <end position="102"/>
    </location>
</feature>
<reference evidence="5" key="1">
    <citation type="submission" date="2020-05" db="EMBL/GenBank/DDBJ databases">
        <authorList>
            <person name="Chiriac C."/>
            <person name="Salcher M."/>
            <person name="Ghai R."/>
            <person name="Kavagutti S V."/>
        </authorList>
    </citation>
    <scope>NUCLEOTIDE SEQUENCE</scope>
</reference>
<evidence type="ECO:0000256" key="2">
    <source>
        <dbReference type="ARBA" id="ARBA00022694"/>
    </source>
</evidence>
<dbReference type="HAMAP" id="MF_00171">
    <property type="entry name" value="TruA"/>
    <property type="match status" value="1"/>
</dbReference>
<evidence type="ECO:0000313" key="5">
    <source>
        <dbReference type="EMBL" id="CAB4709358.1"/>
    </source>
</evidence>
<dbReference type="Pfam" id="PF01416">
    <property type="entry name" value="PseudoU_synth_1"/>
    <property type="match status" value="2"/>
</dbReference>
<comment type="similarity">
    <text evidence="1">Belongs to the tRNA pseudouridine synthase TruA family.</text>
</comment>
<gene>
    <name evidence="5" type="ORF">UFOPK2625_00925</name>
</gene>
<accession>A0A6J6QKF5</accession>
<dbReference type="Gene3D" id="3.30.70.660">
    <property type="entry name" value="Pseudouridine synthase I, catalytic domain, C-terminal subdomain"/>
    <property type="match status" value="1"/>
</dbReference>